<evidence type="ECO:0000313" key="4">
    <source>
        <dbReference type="Proteomes" id="UP000184404"/>
    </source>
</evidence>
<feature type="compositionally biased region" description="Low complexity" evidence="1">
    <location>
        <begin position="97"/>
        <end position="106"/>
    </location>
</feature>
<keyword evidence="4" id="KW-1185">Reference proteome</keyword>
<dbReference type="Gene3D" id="3.30.750.140">
    <property type="match status" value="1"/>
</dbReference>
<accession>A0A1M4S845</accession>
<feature type="compositionally biased region" description="Low complexity" evidence="1">
    <location>
        <begin position="1"/>
        <end position="16"/>
    </location>
</feature>
<evidence type="ECO:0000256" key="1">
    <source>
        <dbReference type="SAM" id="MobiDB-lite"/>
    </source>
</evidence>
<feature type="region of interest" description="Disordered" evidence="1">
    <location>
        <begin position="157"/>
        <end position="205"/>
    </location>
</feature>
<feature type="compositionally biased region" description="Polar residues" evidence="1">
    <location>
        <begin position="21"/>
        <end position="36"/>
    </location>
</feature>
<dbReference type="Pfam" id="PF02120">
    <property type="entry name" value="Flg_hook"/>
    <property type="match status" value="1"/>
</dbReference>
<dbReference type="InterPro" id="IPR038610">
    <property type="entry name" value="FliK-like_C_sf"/>
</dbReference>
<evidence type="ECO:0000313" key="3">
    <source>
        <dbReference type="EMBL" id="SHE28372.1"/>
    </source>
</evidence>
<evidence type="ECO:0000259" key="2">
    <source>
        <dbReference type="Pfam" id="PF02120"/>
    </source>
</evidence>
<reference evidence="3 4" key="1">
    <citation type="submission" date="2016-11" db="EMBL/GenBank/DDBJ databases">
        <authorList>
            <person name="Jaros S."/>
            <person name="Januszkiewicz K."/>
            <person name="Wedrychowicz H."/>
        </authorList>
    </citation>
    <scope>NUCLEOTIDE SEQUENCE [LARGE SCALE GENOMIC DNA]</scope>
    <source>
        <strain evidence="3 4">DSM 10502</strain>
    </source>
</reference>
<sequence>MVNLGSSGAPQAGAGAKLSAASRQVTAAKSAQTKNGADSFERSLDEAQAGRAQEPKAKTETKDNTSAKADNKNVRDDVKDTPKETAKDTKSAEDAAKAAAEAAASEGAKDTPKTEGKGNAESAGKDSDVKEAAGMQEDTETVKATTLDAMLASLAGAAAAVGEKSADIEAQPAAEEKPQLGQSAMKLENLLPQTEEGAEKAAQNGKLMDMLNSVPTNASLKAAPELTELAQKALSAQQNTEGNTTAEAPAVMVQPGTAAALGDAAASALNENAPAVAVQQNAVQQGAFQTALSAQQTKPAEGAETKTQSAAEALFGAAQVVVEDRISLPNANNSAQQQLQDFLKRQGQPQQQNEAEDGGAVIKQGTQLPENADFDVAMVTKEPAQQPLAGAQNIMNTMGVQQTAAVQQLDEAQQVRDPYNVMQQIVDQAKLIRSGEDTEMVIQLNPKHLGELTLRVSVSTNGAVNASFHTDNPTVRGLIESSMIQLKQELQAQGIKVNNVEVYSGLSQDFFAGSQAGQQGLYQQEARNAQSNTLRAAAFEDDAEALSITAAAPATAGENTPSIGTANGVDYKV</sequence>
<gene>
    <name evidence="3" type="ORF">SAMN02745190_00018</name>
</gene>
<dbReference type="InterPro" id="IPR021136">
    <property type="entry name" value="Flagellar_hook_control-like_C"/>
</dbReference>
<feature type="region of interest" description="Disordered" evidence="1">
    <location>
        <begin position="1"/>
        <end position="141"/>
    </location>
</feature>
<feature type="compositionally biased region" description="Basic and acidic residues" evidence="1">
    <location>
        <begin position="53"/>
        <end position="96"/>
    </location>
</feature>
<dbReference type="EMBL" id="FQUG01000002">
    <property type="protein sequence ID" value="SHE28372.1"/>
    <property type="molecule type" value="Genomic_DNA"/>
</dbReference>
<dbReference type="Proteomes" id="UP000184404">
    <property type="component" value="Unassembled WGS sequence"/>
</dbReference>
<dbReference type="CDD" id="cd17470">
    <property type="entry name" value="T3SS_Flik_C"/>
    <property type="match status" value="1"/>
</dbReference>
<name>A0A1M4S845_9FIRM</name>
<dbReference type="AlphaFoldDB" id="A0A1M4S845"/>
<organism evidence="3 4">
    <name type="scientific">Schwartzia succinivorans DSM 10502</name>
    <dbReference type="NCBI Taxonomy" id="1123243"/>
    <lineage>
        <taxon>Bacteria</taxon>
        <taxon>Bacillati</taxon>
        <taxon>Bacillota</taxon>
        <taxon>Negativicutes</taxon>
        <taxon>Selenomonadales</taxon>
        <taxon>Selenomonadaceae</taxon>
        <taxon>Schwartzia</taxon>
    </lineage>
</organism>
<protein>
    <submittedName>
        <fullName evidence="3">Hook-length control protein FliK</fullName>
    </submittedName>
</protein>
<feature type="compositionally biased region" description="Basic and acidic residues" evidence="1">
    <location>
        <begin position="107"/>
        <end position="131"/>
    </location>
</feature>
<proteinExistence type="predicted"/>
<dbReference type="STRING" id="1123243.SAMN02745190_00018"/>
<feature type="domain" description="Flagellar hook-length control protein-like C-terminal" evidence="2">
    <location>
        <begin position="436"/>
        <end position="508"/>
    </location>
</feature>
<feature type="region of interest" description="Disordered" evidence="1">
    <location>
        <begin position="554"/>
        <end position="573"/>
    </location>
</feature>